<evidence type="ECO:0000313" key="7">
    <source>
        <dbReference type="EMBL" id="PRW50916.1"/>
    </source>
</evidence>
<dbReference type="GO" id="GO:0015360">
    <property type="term" value="F:acetate:proton symporter activity"/>
    <property type="evidence" value="ECO:0007669"/>
    <property type="project" value="TreeGrafter"/>
</dbReference>
<dbReference type="PANTHER" id="PTHR30178">
    <property type="entry name" value="INNER MEMBRANE PROTEIN YAAH"/>
    <property type="match status" value="1"/>
</dbReference>
<evidence type="ECO:0000256" key="5">
    <source>
        <dbReference type="ARBA" id="ARBA00023136"/>
    </source>
</evidence>
<comment type="similarity">
    <text evidence="2">Belongs to the acetate uptake transporter (AceTr) (TC 2.A.96) family.</text>
</comment>
<dbReference type="InterPro" id="IPR047623">
    <property type="entry name" value="SatP"/>
</dbReference>
<dbReference type="Proteomes" id="UP000239899">
    <property type="component" value="Unassembled WGS sequence"/>
</dbReference>
<evidence type="ECO:0000313" key="8">
    <source>
        <dbReference type="Proteomes" id="UP000239899"/>
    </source>
</evidence>
<keyword evidence="4 6" id="KW-1133">Transmembrane helix</keyword>
<dbReference type="Pfam" id="PF01184">
    <property type="entry name" value="Gpr1_Fun34_YaaH"/>
    <property type="match status" value="1"/>
</dbReference>
<reference evidence="7 8" key="1">
    <citation type="journal article" date="2018" name="Plant J.">
        <title>Genome sequences of Chlorella sorokiniana UTEX 1602 and Micractinium conductrix SAG 241.80: implications to maltose excretion by a green alga.</title>
        <authorList>
            <person name="Arriola M.B."/>
            <person name="Velmurugan N."/>
            <person name="Zhang Y."/>
            <person name="Plunkett M.H."/>
            <person name="Hondzo H."/>
            <person name="Barney B.M."/>
        </authorList>
    </citation>
    <scope>NUCLEOTIDE SEQUENCE [LARGE SCALE GENOMIC DNA]</scope>
    <source>
        <strain evidence="8">UTEX 1602</strain>
    </source>
</reference>
<evidence type="ECO:0000256" key="2">
    <source>
        <dbReference type="ARBA" id="ARBA00005587"/>
    </source>
</evidence>
<dbReference type="CDD" id="cd10527">
    <property type="entry name" value="SET_LSMT"/>
    <property type="match status" value="1"/>
</dbReference>
<feature type="transmembrane region" description="Helical" evidence="6">
    <location>
        <begin position="61"/>
        <end position="80"/>
    </location>
</feature>
<comment type="subcellular location">
    <subcellularLocation>
        <location evidence="1">Membrane</location>
        <topology evidence="1">Multi-pass membrane protein</topology>
    </subcellularLocation>
</comment>
<dbReference type="PANTHER" id="PTHR30178:SF3">
    <property type="entry name" value="SUCCINATE-ACETATE_PROTON SYMPORTER SATP"/>
    <property type="match status" value="1"/>
</dbReference>
<dbReference type="GO" id="GO:0071422">
    <property type="term" value="P:succinate transmembrane transport"/>
    <property type="evidence" value="ECO:0007669"/>
    <property type="project" value="TreeGrafter"/>
</dbReference>
<keyword evidence="3 6" id="KW-0812">Transmembrane</keyword>
<dbReference type="InterPro" id="IPR047622">
    <property type="entry name" value="GPR1_FUN34_YAAH"/>
</dbReference>
<evidence type="ECO:0000256" key="3">
    <source>
        <dbReference type="ARBA" id="ARBA00022692"/>
    </source>
</evidence>
<name>A0A2P6TNJ8_CHLSO</name>
<dbReference type="EMBL" id="LHPG02000010">
    <property type="protein sequence ID" value="PRW50916.1"/>
    <property type="molecule type" value="Genomic_DNA"/>
</dbReference>
<dbReference type="InterPro" id="IPR046341">
    <property type="entry name" value="SET_dom_sf"/>
</dbReference>
<sequence length="540" mass="58086">MSGDGLALLSQRLQALQDDGVKLNPATANPAPLGLYGFALTTALLQGSKTQLTEPKGTAQLAVSFGFFFGGLAQFCAGLLEYQRRNTFGTVAFCCYGAFWMSLAIFTTLSAAGVFVATPEKGDRLMLTLWGILTFLLWLCTFHTNLVTSWLFLSLAILFWLLAGGVGTSSERVTLTKFAGGWGFMVAAVAFYDGTAALMKDVYGKQILPVFPLKPVNKRRPAALQQTLDAAAAETAAPGTTVDQDAEREANALGEQMREWVQAAGCEVHPALRLSLATPHGCRGVITTEAISLQQAQRRPFVAVPERLLLTTEVAAQQLGPAIAEARARRQRQQGRTPWWVLGRAQQAQQDRIDPTLLLALLLATERRKGPDSYWWPYIAALPEELPCGWALPPDELATALAGLGSLASGWQPQVAAAAAAVQQRCEAAAAAWGPELRDLTAAEVRWALGHVVSRCFGSGDDLALLPFIDLMNHQHHADTPQQYMPTSGQPCAAMYSRHKGEARAAAAGDELFCSYSAGTSALNMFLNFGFVADELRGLG</sequence>
<dbReference type="NCBIfam" id="NF038013">
    <property type="entry name" value="AceTr_1"/>
    <property type="match status" value="1"/>
</dbReference>
<proteinExistence type="inferred from homology"/>
<organism evidence="7 8">
    <name type="scientific">Chlorella sorokiniana</name>
    <name type="common">Freshwater green alga</name>
    <dbReference type="NCBI Taxonomy" id="3076"/>
    <lineage>
        <taxon>Eukaryota</taxon>
        <taxon>Viridiplantae</taxon>
        <taxon>Chlorophyta</taxon>
        <taxon>core chlorophytes</taxon>
        <taxon>Trebouxiophyceae</taxon>
        <taxon>Chlorellales</taxon>
        <taxon>Chlorellaceae</taxon>
        <taxon>Chlorella clade</taxon>
        <taxon>Chlorella</taxon>
    </lineage>
</organism>
<dbReference type="GO" id="GO:0005886">
    <property type="term" value="C:plasma membrane"/>
    <property type="evidence" value="ECO:0007669"/>
    <property type="project" value="TreeGrafter"/>
</dbReference>
<keyword evidence="5 6" id="KW-0472">Membrane</keyword>
<comment type="caution">
    <text evidence="7">The sequence shown here is derived from an EMBL/GenBank/DDBJ whole genome shotgun (WGS) entry which is preliminary data.</text>
</comment>
<dbReference type="InterPro" id="IPR000791">
    <property type="entry name" value="Gpr1/Fun34/SatP-like"/>
</dbReference>
<gene>
    <name evidence="7" type="ORF">C2E21_5449</name>
</gene>
<dbReference type="OrthoDB" id="505682at2759"/>
<feature type="transmembrane region" description="Helical" evidence="6">
    <location>
        <begin position="92"/>
        <end position="118"/>
    </location>
</feature>
<feature type="transmembrane region" description="Helical" evidence="6">
    <location>
        <begin position="124"/>
        <end position="142"/>
    </location>
</feature>
<evidence type="ECO:0000256" key="4">
    <source>
        <dbReference type="ARBA" id="ARBA00022989"/>
    </source>
</evidence>
<keyword evidence="8" id="KW-1185">Reference proteome</keyword>
<evidence type="ECO:0000256" key="6">
    <source>
        <dbReference type="SAM" id="Phobius"/>
    </source>
</evidence>
<dbReference type="PROSITE" id="PS01114">
    <property type="entry name" value="GPR1_FUN34_YAAH"/>
    <property type="match status" value="1"/>
</dbReference>
<evidence type="ECO:0000256" key="1">
    <source>
        <dbReference type="ARBA" id="ARBA00004141"/>
    </source>
</evidence>
<accession>A0A2P6TNJ8</accession>
<dbReference type="SUPFAM" id="SSF82199">
    <property type="entry name" value="SET domain"/>
    <property type="match status" value="1"/>
</dbReference>
<dbReference type="Gene3D" id="3.90.1410.10">
    <property type="entry name" value="set domain protein methyltransferase, domain 1"/>
    <property type="match status" value="1"/>
</dbReference>
<feature type="transmembrane region" description="Helical" evidence="6">
    <location>
        <begin position="149"/>
        <end position="167"/>
    </location>
</feature>
<dbReference type="AlphaFoldDB" id="A0A2P6TNJ8"/>
<protein>
    <submittedName>
        <fullName evidence="7">GPR1 FUN34 yaaH family</fullName>
    </submittedName>
</protein>